<comment type="caution">
    <text evidence="2">The sequence shown here is derived from an EMBL/GenBank/DDBJ whole genome shotgun (WGS) entry which is preliminary data.</text>
</comment>
<dbReference type="Proteomes" id="UP000663881">
    <property type="component" value="Unassembled WGS sequence"/>
</dbReference>
<dbReference type="EMBL" id="CAJOAY010004460">
    <property type="protein sequence ID" value="CAF4070814.1"/>
    <property type="molecule type" value="Genomic_DNA"/>
</dbReference>
<reference evidence="2" key="1">
    <citation type="submission" date="2021-02" db="EMBL/GenBank/DDBJ databases">
        <authorList>
            <person name="Nowell W R."/>
        </authorList>
    </citation>
    <scope>NUCLEOTIDE SEQUENCE</scope>
</reference>
<dbReference type="PANTHER" id="PTHR11051:SF8">
    <property type="entry name" value="PROTEIN-GLUCOSYLGALACTOSYLHYDROXYLYSINE GLUCOSIDASE"/>
    <property type="match status" value="1"/>
</dbReference>
<dbReference type="AlphaFoldDB" id="A0A819SHV7"/>
<evidence type="ECO:0000313" key="3">
    <source>
        <dbReference type="Proteomes" id="UP000663881"/>
    </source>
</evidence>
<dbReference type="PANTHER" id="PTHR11051">
    <property type="entry name" value="GLYCOSYL HYDROLASE-RELATED"/>
    <property type="match status" value="1"/>
</dbReference>
<sequence length="184" mass="21195">MSDVVRRNDLLAYEPLTRTDGPAMTWSMYSIGFTELGDFDKADQLFRRSYQSYVRSPFNVWTETQQGVGTVNFITGVGGFLQAILFGYGGIRLELNQLEFNPRGHLPDQATKFTFHGIKYQGFIFDLTINRNMYEIFVRVQSNSNYIFLVYEYGEHRGSLKLNDRLSFSIGTPLIIRRSITLCP</sequence>
<organism evidence="2 3">
    <name type="scientific">Adineta steineri</name>
    <dbReference type="NCBI Taxonomy" id="433720"/>
    <lineage>
        <taxon>Eukaryota</taxon>
        <taxon>Metazoa</taxon>
        <taxon>Spiralia</taxon>
        <taxon>Gnathifera</taxon>
        <taxon>Rotifera</taxon>
        <taxon>Eurotatoria</taxon>
        <taxon>Bdelloidea</taxon>
        <taxon>Adinetida</taxon>
        <taxon>Adinetidae</taxon>
        <taxon>Adineta</taxon>
    </lineage>
</organism>
<dbReference type="Gene3D" id="2.60.420.10">
    <property type="entry name" value="Maltose phosphorylase, domain 3"/>
    <property type="match status" value="1"/>
</dbReference>
<name>A0A819SHV7_9BILA</name>
<dbReference type="GO" id="GO:0004553">
    <property type="term" value="F:hydrolase activity, hydrolyzing O-glycosyl compounds"/>
    <property type="evidence" value="ECO:0007669"/>
    <property type="project" value="TreeGrafter"/>
</dbReference>
<evidence type="ECO:0000256" key="1">
    <source>
        <dbReference type="ARBA" id="ARBA00006768"/>
    </source>
</evidence>
<dbReference type="InterPro" id="IPR012341">
    <property type="entry name" value="6hp_glycosidase-like_sf"/>
</dbReference>
<evidence type="ECO:0000313" key="2">
    <source>
        <dbReference type="EMBL" id="CAF4070814.1"/>
    </source>
</evidence>
<comment type="similarity">
    <text evidence="1">Belongs to the glycosyl hydrolase 65 family.</text>
</comment>
<accession>A0A819SHV7</accession>
<dbReference type="Gene3D" id="1.50.10.10">
    <property type="match status" value="1"/>
</dbReference>
<protein>
    <submittedName>
        <fullName evidence="2">Uncharacterized protein</fullName>
    </submittedName>
</protein>
<dbReference type="InterPro" id="IPR008928">
    <property type="entry name" value="6-hairpin_glycosidase_sf"/>
</dbReference>
<dbReference type="SUPFAM" id="SSF48208">
    <property type="entry name" value="Six-hairpin glycosidases"/>
    <property type="match status" value="1"/>
</dbReference>
<dbReference type="GO" id="GO:0005975">
    <property type="term" value="P:carbohydrate metabolic process"/>
    <property type="evidence" value="ECO:0007669"/>
    <property type="project" value="InterPro"/>
</dbReference>
<proteinExistence type="inferred from homology"/>
<gene>
    <name evidence="2" type="ORF">OKA104_LOCUS33962</name>
</gene>